<reference evidence="2 3" key="1">
    <citation type="submission" date="2023-11" db="EMBL/GenBank/DDBJ databases">
        <authorList>
            <person name="Okamura Y."/>
        </authorList>
    </citation>
    <scope>NUCLEOTIDE SEQUENCE [LARGE SCALE GENOMIC DNA]</scope>
</reference>
<evidence type="ECO:0000256" key="1">
    <source>
        <dbReference type="SAM" id="MobiDB-lite"/>
    </source>
</evidence>
<organism evidence="2 3">
    <name type="scientific">Leptosia nina</name>
    <dbReference type="NCBI Taxonomy" id="320188"/>
    <lineage>
        <taxon>Eukaryota</taxon>
        <taxon>Metazoa</taxon>
        <taxon>Ecdysozoa</taxon>
        <taxon>Arthropoda</taxon>
        <taxon>Hexapoda</taxon>
        <taxon>Insecta</taxon>
        <taxon>Pterygota</taxon>
        <taxon>Neoptera</taxon>
        <taxon>Endopterygota</taxon>
        <taxon>Lepidoptera</taxon>
        <taxon>Glossata</taxon>
        <taxon>Ditrysia</taxon>
        <taxon>Papilionoidea</taxon>
        <taxon>Pieridae</taxon>
        <taxon>Pierinae</taxon>
        <taxon>Leptosia</taxon>
    </lineage>
</organism>
<name>A0AAV1JQL4_9NEOP</name>
<feature type="compositionally biased region" description="Basic and acidic residues" evidence="1">
    <location>
        <begin position="1"/>
        <end position="12"/>
    </location>
</feature>
<comment type="caution">
    <text evidence="2">The sequence shown here is derived from an EMBL/GenBank/DDBJ whole genome shotgun (WGS) entry which is preliminary data.</text>
</comment>
<gene>
    <name evidence="2" type="ORF">LNINA_LOCUS10896</name>
</gene>
<feature type="region of interest" description="Disordered" evidence="1">
    <location>
        <begin position="1"/>
        <end position="22"/>
    </location>
</feature>
<dbReference type="EMBL" id="CAVLEF010000132">
    <property type="protein sequence ID" value="CAK1551788.1"/>
    <property type="molecule type" value="Genomic_DNA"/>
</dbReference>
<protein>
    <submittedName>
        <fullName evidence="2">Uncharacterized protein</fullName>
    </submittedName>
</protein>
<accession>A0AAV1JQL4</accession>
<keyword evidence="3" id="KW-1185">Reference proteome</keyword>
<evidence type="ECO:0000313" key="3">
    <source>
        <dbReference type="Proteomes" id="UP001497472"/>
    </source>
</evidence>
<dbReference type="AlphaFoldDB" id="A0AAV1JQL4"/>
<dbReference type="Proteomes" id="UP001497472">
    <property type="component" value="Unassembled WGS sequence"/>
</dbReference>
<proteinExistence type="predicted"/>
<sequence length="67" mass="7203">MLRKRAEQKPLDSRSITAAAPAPPVNMAATHVHRVNGLHYACATTRANLNSKTKSSLPLCAFAVHPL</sequence>
<evidence type="ECO:0000313" key="2">
    <source>
        <dbReference type="EMBL" id="CAK1551788.1"/>
    </source>
</evidence>